<name>A0A942E0X7_9HYPH</name>
<evidence type="ECO:0000313" key="2">
    <source>
        <dbReference type="Proteomes" id="UP000680348"/>
    </source>
</evidence>
<keyword evidence="2" id="KW-1185">Reference proteome</keyword>
<dbReference type="RefSeq" id="WP_188254412.1">
    <property type="nucleotide sequence ID" value="NZ_JABVCF010000004.1"/>
</dbReference>
<accession>A0A942E0X7</accession>
<dbReference type="AlphaFoldDB" id="A0A942E0X7"/>
<dbReference type="EMBL" id="JAGWCR010000004">
    <property type="protein sequence ID" value="MBS3648850.1"/>
    <property type="molecule type" value="Genomic_DNA"/>
</dbReference>
<reference evidence="1" key="1">
    <citation type="submission" date="2021-04" db="EMBL/GenBank/DDBJ databases">
        <title>Pseudaminobacter soli sp. nov., isolated from paddy soil contaminated by heavy metals.</title>
        <authorList>
            <person name="Zhang K."/>
        </authorList>
    </citation>
    <scope>NUCLEOTIDE SEQUENCE</scope>
    <source>
        <strain evidence="1">19-2017</strain>
    </source>
</reference>
<comment type="caution">
    <text evidence="1">The sequence shown here is derived from an EMBL/GenBank/DDBJ whole genome shotgun (WGS) entry which is preliminary data.</text>
</comment>
<protein>
    <submittedName>
        <fullName evidence="1">Uncharacterized protein</fullName>
    </submittedName>
</protein>
<gene>
    <name evidence="1" type="ORF">KEU06_09550</name>
</gene>
<organism evidence="1 2">
    <name type="scientific">Pseudaminobacter soli</name>
    <name type="common">ex Zhang et al. 2022</name>
    <dbReference type="NCBI Taxonomy" id="2831468"/>
    <lineage>
        <taxon>Bacteria</taxon>
        <taxon>Pseudomonadati</taxon>
        <taxon>Pseudomonadota</taxon>
        <taxon>Alphaproteobacteria</taxon>
        <taxon>Hyphomicrobiales</taxon>
        <taxon>Phyllobacteriaceae</taxon>
        <taxon>Pseudaminobacter</taxon>
    </lineage>
</organism>
<evidence type="ECO:0000313" key="1">
    <source>
        <dbReference type="EMBL" id="MBS3648850.1"/>
    </source>
</evidence>
<sequence>MKWDDAHKVESLFKERHRLLEQWTHVEAGGFDTTIYGQCVIDRMAVEHREMIKQALIGYLDGVISDIDTQLAALGVTITSEEE</sequence>
<dbReference type="Proteomes" id="UP000680348">
    <property type="component" value="Unassembled WGS sequence"/>
</dbReference>
<proteinExistence type="predicted"/>